<dbReference type="AlphaFoldDB" id="A0AAD4PB41"/>
<feature type="domain" description="Protein kinase" evidence="3">
    <location>
        <begin position="79"/>
        <end position="352"/>
    </location>
</feature>
<keyword evidence="5" id="KW-1185">Reference proteome</keyword>
<gene>
    <name evidence="4" type="ORF">C2S53_012660</name>
</gene>
<dbReference type="InterPro" id="IPR011009">
    <property type="entry name" value="Kinase-like_dom_sf"/>
</dbReference>
<organism evidence="4 5">
    <name type="scientific">Perilla frutescens var. hirtella</name>
    <name type="common">Perilla citriodora</name>
    <name type="synonym">Perilla setoyensis</name>
    <dbReference type="NCBI Taxonomy" id="608512"/>
    <lineage>
        <taxon>Eukaryota</taxon>
        <taxon>Viridiplantae</taxon>
        <taxon>Streptophyta</taxon>
        <taxon>Embryophyta</taxon>
        <taxon>Tracheophyta</taxon>
        <taxon>Spermatophyta</taxon>
        <taxon>Magnoliopsida</taxon>
        <taxon>eudicotyledons</taxon>
        <taxon>Gunneridae</taxon>
        <taxon>Pentapetalae</taxon>
        <taxon>asterids</taxon>
        <taxon>lamiids</taxon>
        <taxon>Lamiales</taxon>
        <taxon>Lamiaceae</taxon>
        <taxon>Nepetoideae</taxon>
        <taxon>Elsholtzieae</taxon>
        <taxon>Perilla</taxon>
    </lineage>
</organism>
<dbReference type="GO" id="GO:0004672">
    <property type="term" value="F:protein kinase activity"/>
    <property type="evidence" value="ECO:0007669"/>
    <property type="project" value="InterPro"/>
</dbReference>
<evidence type="ECO:0000313" key="5">
    <source>
        <dbReference type="Proteomes" id="UP001190926"/>
    </source>
</evidence>
<dbReference type="EMBL" id="SDAM02000058">
    <property type="protein sequence ID" value="KAH6833438.1"/>
    <property type="molecule type" value="Genomic_DNA"/>
</dbReference>
<dbReference type="InterPro" id="IPR001245">
    <property type="entry name" value="Ser-Thr/Tyr_kinase_cat_dom"/>
</dbReference>
<dbReference type="Gene3D" id="1.10.510.10">
    <property type="entry name" value="Transferase(Phosphotransferase) domain 1"/>
    <property type="match status" value="1"/>
</dbReference>
<protein>
    <recommendedName>
        <fullName evidence="3">Protein kinase domain-containing protein</fullName>
    </recommendedName>
</protein>
<dbReference type="InterPro" id="IPR050823">
    <property type="entry name" value="Plant_Ser_Thr_Prot_Kinase"/>
</dbReference>
<dbReference type="Proteomes" id="UP001190926">
    <property type="component" value="Unassembled WGS sequence"/>
</dbReference>
<name>A0AAD4PB41_PERFH</name>
<comment type="subcellular location">
    <subcellularLocation>
        <location evidence="1">Cell membrane</location>
    </subcellularLocation>
</comment>
<evidence type="ECO:0000313" key="4">
    <source>
        <dbReference type="EMBL" id="KAH6833438.1"/>
    </source>
</evidence>
<dbReference type="PANTHER" id="PTHR45621">
    <property type="entry name" value="OS01G0588500 PROTEIN-RELATED"/>
    <property type="match status" value="1"/>
</dbReference>
<evidence type="ECO:0000259" key="3">
    <source>
        <dbReference type="PROSITE" id="PS50011"/>
    </source>
</evidence>
<reference evidence="4 5" key="1">
    <citation type="journal article" date="2021" name="Nat. Commun.">
        <title>Incipient diploidization of the medicinal plant Perilla within 10,000 years.</title>
        <authorList>
            <person name="Zhang Y."/>
            <person name="Shen Q."/>
            <person name="Leng L."/>
            <person name="Zhang D."/>
            <person name="Chen S."/>
            <person name="Shi Y."/>
            <person name="Ning Z."/>
            <person name="Chen S."/>
        </authorList>
    </citation>
    <scope>NUCLEOTIDE SEQUENCE [LARGE SCALE GENOMIC DNA]</scope>
    <source>
        <strain evidence="5">cv. PC099</strain>
    </source>
</reference>
<keyword evidence="2" id="KW-0472">Membrane</keyword>
<evidence type="ECO:0000256" key="1">
    <source>
        <dbReference type="ARBA" id="ARBA00004236"/>
    </source>
</evidence>
<dbReference type="InterPro" id="IPR000719">
    <property type="entry name" value="Prot_kinase_dom"/>
</dbReference>
<keyword evidence="2" id="KW-1003">Cell membrane</keyword>
<accession>A0AAD4PB41</accession>
<evidence type="ECO:0000256" key="2">
    <source>
        <dbReference type="ARBA" id="ARBA00022475"/>
    </source>
</evidence>
<dbReference type="PROSITE" id="PS50011">
    <property type="entry name" value="PROTEIN_KINASE_DOM"/>
    <property type="match status" value="1"/>
</dbReference>
<proteinExistence type="predicted"/>
<dbReference type="SUPFAM" id="SSF56112">
    <property type="entry name" value="Protein kinase-like (PK-like)"/>
    <property type="match status" value="1"/>
</dbReference>
<sequence length="352" mass="40062">MSRVYDSWEKLVGAVLDREELRRLALCDSFSSSIYSDFSFDSAAASSRQSNSSSRESNFLRRVVRPIELKEIIKATSNFQNDMLIGQGVLCQAFKAWIDEHTLIASEPGSGMAVAVKRWYNNLERHQDWLKEIDYLVQLHHPNLVDLLGYCTEKGNMILVYEFMPEGNLEQRLFTNSRHQPLPWAMRTKVALDVARGLFYLHDREIPIIHRDFNSANIFLDAELNAKLSNYCYGTDDHSPVLTGQVFIKFGYTAPEYTSKGQLSAKSNVYAYGAVLSELLSGIPASNVKRVRPYFSKKKKVLEIMDKRLEGQYSDDAAYEFAKLALKCLSVDPKSRPTMADVLLALQHIPRP</sequence>
<dbReference type="Pfam" id="PF07714">
    <property type="entry name" value="PK_Tyr_Ser-Thr"/>
    <property type="match status" value="1"/>
</dbReference>
<dbReference type="GO" id="GO:0005524">
    <property type="term" value="F:ATP binding"/>
    <property type="evidence" value="ECO:0007669"/>
    <property type="project" value="InterPro"/>
</dbReference>
<comment type="caution">
    <text evidence="4">The sequence shown here is derived from an EMBL/GenBank/DDBJ whole genome shotgun (WGS) entry which is preliminary data.</text>
</comment>
<dbReference type="Gene3D" id="3.30.200.20">
    <property type="entry name" value="Phosphorylase Kinase, domain 1"/>
    <property type="match status" value="1"/>
</dbReference>
<dbReference type="GO" id="GO:0005886">
    <property type="term" value="C:plasma membrane"/>
    <property type="evidence" value="ECO:0007669"/>
    <property type="project" value="UniProtKB-SubCell"/>
</dbReference>